<evidence type="ECO:0000256" key="2">
    <source>
        <dbReference type="ARBA" id="ARBA00022729"/>
    </source>
</evidence>
<dbReference type="Gene3D" id="2.60.450.10">
    <property type="entry name" value="Lipopolysaccharide (LPS) transport protein A like domain"/>
    <property type="match status" value="1"/>
</dbReference>
<dbReference type="InterPro" id="IPR052037">
    <property type="entry name" value="LPS_export_LptA"/>
</dbReference>
<proteinExistence type="predicted"/>
<evidence type="ECO:0000256" key="1">
    <source>
        <dbReference type="ARBA" id="ARBA00022448"/>
    </source>
</evidence>
<dbReference type="GO" id="GO:0015920">
    <property type="term" value="P:lipopolysaccharide transport"/>
    <property type="evidence" value="ECO:0007669"/>
    <property type="project" value="InterPro"/>
</dbReference>
<name>A0A1D7TI34_9BACT</name>
<dbReference type="InterPro" id="IPR014340">
    <property type="entry name" value="LptA"/>
</dbReference>
<keyword evidence="3" id="KW-0574">Periplasm</keyword>
<dbReference type="STRING" id="1193502.SHALO_0870"/>
<dbReference type="AlphaFoldDB" id="A0A1D7TI34"/>
<dbReference type="InterPro" id="IPR005653">
    <property type="entry name" value="OstA-like_N"/>
</dbReference>
<evidence type="ECO:0000256" key="4">
    <source>
        <dbReference type="SAM" id="SignalP"/>
    </source>
</evidence>
<dbReference type="GO" id="GO:0009279">
    <property type="term" value="C:cell outer membrane"/>
    <property type="evidence" value="ECO:0007669"/>
    <property type="project" value="TreeGrafter"/>
</dbReference>
<dbReference type="PANTHER" id="PTHR36504">
    <property type="entry name" value="LIPOPOLYSACCHARIDE EXPORT SYSTEM PROTEIN LPTA"/>
    <property type="match status" value="1"/>
</dbReference>
<evidence type="ECO:0000313" key="7">
    <source>
        <dbReference type="Proteomes" id="UP000094609"/>
    </source>
</evidence>
<dbReference type="PANTHER" id="PTHR36504:SF1">
    <property type="entry name" value="LIPOPOLYSACCHARIDE EXPORT SYSTEM PROTEIN LPTA"/>
    <property type="match status" value="1"/>
</dbReference>
<dbReference type="RefSeq" id="WP_069477519.1">
    <property type="nucleotide sequence ID" value="NZ_CP017111.1"/>
</dbReference>
<dbReference type="GO" id="GO:0017089">
    <property type="term" value="F:glycolipid transfer activity"/>
    <property type="evidence" value="ECO:0007669"/>
    <property type="project" value="TreeGrafter"/>
</dbReference>
<organism evidence="6 7">
    <name type="scientific">Sulfurospirillum halorespirans DSM 13726</name>
    <dbReference type="NCBI Taxonomy" id="1193502"/>
    <lineage>
        <taxon>Bacteria</taxon>
        <taxon>Pseudomonadati</taxon>
        <taxon>Campylobacterota</taxon>
        <taxon>Epsilonproteobacteria</taxon>
        <taxon>Campylobacterales</taxon>
        <taxon>Sulfurospirillaceae</taxon>
        <taxon>Sulfurospirillum</taxon>
    </lineage>
</organism>
<evidence type="ECO:0000259" key="5">
    <source>
        <dbReference type="Pfam" id="PF03968"/>
    </source>
</evidence>
<dbReference type="GO" id="GO:0001530">
    <property type="term" value="F:lipopolysaccharide binding"/>
    <property type="evidence" value="ECO:0007669"/>
    <property type="project" value="InterPro"/>
</dbReference>
<accession>A0A1D7TI34</accession>
<dbReference type="PATRIC" id="fig|1193502.14.peg.878"/>
<dbReference type="KEGG" id="shal:SHALO_0870"/>
<keyword evidence="7" id="KW-1185">Reference proteome</keyword>
<protein>
    <submittedName>
        <fullName evidence="6">Putative LPS-export porin</fullName>
    </submittedName>
</protein>
<feature type="domain" description="Organic solvent tolerance-like N-terminal" evidence="5">
    <location>
        <begin position="21"/>
        <end position="131"/>
    </location>
</feature>
<gene>
    <name evidence="6" type="ORF">SHALO_0870</name>
</gene>
<dbReference type="NCBIfam" id="TIGR03002">
    <property type="entry name" value="outer_YhbN_LptA"/>
    <property type="match status" value="1"/>
</dbReference>
<keyword evidence="1" id="KW-0813">Transport</keyword>
<evidence type="ECO:0000313" key="6">
    <source>
        <dbReference type="EMBL" id="AOO64651.1"/>
    </source>
</evidence>
<dbReference type="EMBL" id="CP017111">
    <property type="protein sequence ID" value="AOO64651.1"/>
    <property type="molecule type" value="Genomic_DNA"/>
</dbReference>
<keyword evidence="2 4" id="KW-0732">Signal</keyword>
<reference evidence="7" key="1">
    <citation type="submission" date="2016-08" db="EMBL/GenBank/DDBJ databases">
        <title>Complete genome sequence of the organohalide-respiring Epsilonproteobacterium Sulfurospirillum halorespirans.</title>
        <authorList>
            <person name="Goris T."/>
            <person name="Zimmermann J."/>
            <person name="Schenz B."/>
            <person name="Lemos M."/>
            <person name="Hackermueller J."/>
            <person name="Diekert G."/>
        </authorList>
    </citation>
    <scope>NUCLEOTIDE SEQUENCE [LARGE SCALE GENOMIC DNA]</scope>
    <source>
        <strain>DSM 13726</strain>
        <strain evidence="7">PCE-M2</strain>
    </source>
</reference>
<sequence>MKKLGLLCLCLSQLLISAEVEVTADKFFADEKKQISIFEGHVVVIKEGDKLTAKKVVIEFDEKKQPLRYIATGDAKGNLTMNQKKYYGEAEKMTYEPTKSLYTLEKKAFLHEIETDKKVYGDYIRANQNTGQYEVDGKGAGPVKFIFKVEDKKQ</sequence>
<dbReference type="Pfam" id="PF03968">
    <property type="entry name" value="LptD_N"/>
    <property type="match status" value="1"/>
</dbReference>
<evidence type="ECO:0000256" key="3">
    <source>
        <dbReference type="ARBA" id="ARBA00022764"/>
    </source>
</evidence>
<feature type="signal peptide" evidence="4">
    <location>
        <begin position="1"/>
        <end position="18"/>
    </location>
</feature>
<dbReference type="GO" id="GO:0030288">
    <property type="term" value="C:outer membrane-bounded periplasmic space"/>
    <property type="evidence" value="ECO:0007669"/>
    <property type="project" value="TreeGrafter"/>
</dbReference>
<dbReference type="Proteomes" id="UP000094609">
    <property type="component" value="Chromosome"/>
</dbReference>
<feature type="chain" id="PRO_5009099448" evidence="4">
    <location>
        <begin position="19"/>
        <end position="154"/>
    </location>
</feature>